<evidence type="ECO:0000256" key="13">
    <source>
        <dbReference type="SAM" id="MobiDB-lite"/>
    </source>
</evidence>
<evidence type="ECO:0000313" key="14">
    <source>
        <dbReference type="EMBL" id="PPQ73025.1"/>
    </source>
</evidence>
<feature type="region of interest" description="Disordered" evidence="13">
    <location>
        <begin position="392"/>
        <end position="416"/>
    </location>
</feature>
<comment type="catalytic activity">
    <reaction evidence="10">
        <text>a 1,2-diacyl-sn-glycero-3-phospho-L-serine(in) = a 1,2-diacyl-sn-glycero-3-phospho-L-serine(out)</text>
        <dbReference type="Rhea" id="RHEA:38663"/>
        <dbReference type="ChEBI" id="CHEBI:57262"/>
    </reaction>
</comment>
<evidence type="ECO:0000256" key="2">
    <source>
        <dbReference type="ARBA" id="ARBA00004623"/>
    </source>
</evidence>
<keyword evidence="8" id="KW-0445">Lipid transport</keyword>
<feature type="compositionally biased region" description="Low complexity" evidence="13">
    <location>
        <begin position="293"/>
        <end position="306"/>
    </location>
</feature>
<comment type="subcellular location">
    <subcellularLocation>
        <location evidence="1">Endoplasmic reticulum membrane</location>
        <topology evidence="1">Peripheral membrane protein</topology>
    </subcellularLocation>
    <subcellularLocation>
        <location evidence="2">Preautophagosomal structure membrane</location>
        <topology evidence="2">Peripheral membrane protein</topology>
    </subcellularLocation>
</comment>
<dbReference type="PANTHER" id="PTHR13190">
    <property type="entry name" value="AUTOPHAGY-RELATED 2, ISOFORM A"/>
    <property type="match status" value="1"/>
</dbReference>
<evidence type="ECO:0000256" key="4">
    <source>
        <dbReference type="ARBA" id="ARBA00018070"/>
    </source>
</evidence>
<proteinExistence type="inferred from homology"/>
<dbReference type="OrthoDB" id="18982at2759"/>
<evidence type="ECO:0000256" key="3">
    <source>
        <dbReference type="ARBA" id="ARBA00009714"/>
    </source>
</evidence>
<gene>
    <name evidence="14" type="ORF">CVT26_014672</name>
</gene>
<name>A0A409W3H0_9AGAR</name>
<evidence type="ECO:0000256" key="1">
    <source>
        <dbReference type="ARBA" id="ARBA00004406"/>
    </source>
</evidence>
<evidence type="ECO:0000256" key="9">
    <source>
        <dbReference type="ARBA" id="ARBA00023136"/>
    </source>
</evidence>
<evidence type="ECO:0000256" key="12">
    <source>
        <dbReference type="ARBA" id="ARBA00024631"/>
    </source>
</evidence>
<dbReference type="GO" id="GO:0061723">
    <property type="term" value="P:glycophagy"/>
    <property type="evidence" value="ECO:0007669"/>
    <property type="project" value="TreeGrafter"/>
</dbReference>
<dbReference type="GO" id="GO:0061709">
    <property type="term" value="P:reticulophagy"/>
    <property type="evidence" value="ECO:0007669"/>
    <property type="project" value="TreeGrafter"/>
</dbReference>
<dbReference type="InterPro" id="IPR026849">
    <property type="entry name" value="ATG2"/>
</dbReference>
<evidence type="ECO:0000256" key="11">
    <source>
        <dbReference type="ARBA" id="ARBA00024615"/>
    </source>
</evidence>
<feature type="region of interest" description="Disordered" evidence="13">
    <location>
        <begin position="1529"/>
        <end position="1560"/>
    </location>
</feature>
<evidence type="ECO:0000256" key="6">
    <source>
        <dbReference type="ARBA" id="ARBA00022824"/>
    </source>
</evidence>
<dbReference type="GO" id="GO:0005789">
    <property type="term" value="C:endoplasmic reticulum membrane"/>
    <property type="evidence" value="ECO:0007669"/>
    <property type="project" value="UniProtKB-SubCell"/>
</dbReference>
<evidence type="ECO:0000256" key="10">
    <source>
        <dbReference type="ARBA" id="ARBA00024479"/>
    </source>
</evidence>
<comment type="similarity">
    <text evidence="3">Belongs to the ATG2 family.</text>
</comment>
<evidence type="ECO:0000256" key="8">
    <source>
        <dbReference type="ARBA" id="ARBA00023055"/>
    </source>
</evidence>
<dbReference type="STRING" id="231916.A0A409W3H0"/>
<feature type="compositionally biased region" description="Polar residues" evidence="13">
    <location>
        <begin position="279"/>
        <end position="292"/>
    </location>
</feature>
<feature type="compositionally biased region" description="Low complexity" evidence="13">
    <location>
        <begin position="1531"/>
        <end position="1543"/>
    </location>
</feature>
<dbReference type="GO" id="GO:0034045">
    <property type="term" value="C:phagophore assembly site membrane"/>
    <property type="evidence" value="ECO:0007669"/>
    <property type="project" value="UniProtKB-SubCell"/>
</dbReference>
<dbReference type="GO" id="GO:0034727">
    <property type="term" value="P:piecemeal microautophagy of the nucleus"/>
    <property type="evidence" value="ECO:0007669"/>
    <property type="project" value="TreeGrafter"/>
</dbReference>
<comment type="catalytic activity">
    <reaction evidence="11">
        <text>a 1,2-diacyl-sn-glycero-3-phosphoethanolamine(in) = a 1,2-diacyl-sn-glycero-3-phosphoethanolamine(out)</text>
        <dbReference type="Rhea" id="RHEA:38895"/>
        <dbReference type="ChEBI" id="CHEBI:64612"/>
    </reaction>
</comment>
<keyword evidence="6" id="KW-0256">Endoplasmic reticulum</keyword>
<dbReference type="GO" id="GO:0006869">
    <property type="term" value="P:lipid transport"/>
    <property type="evidence" value="ECO:0007669"/>
    <property type="project" value="UniProtKB-KW"/>
</dbReference>
<keyword evidence="9" id="KW-0472">Membrane</keyword>
<dbReference type="GO" id="GO:0043495">
    <property type="term" value="F:protein-membrane adaptor activity"/>
    <property type="evidence" value="ECO:0007669"/>
    <property type="project" value="TreeGrafter"/>
</dbReference>
<keyword evidence="5" id="KW-0813">Transport</keyword>
<dbReference type="GO" id="GO:0000422">
    <property type="term" value="P:autophagy of mitochondrion"/>
    <property type="evidence" value="ECO:0007669"/>
    <property type="project" value="TreeGrafter"/>
</dbReference>
<evidence type="ECO:0000313" key="15">
    <source>
        <dbReference type="Proteomes" id="UP000284706"/>
    </source>
</evidence>
<dbReference type="Pfam" id="PF13329">
    <property type="entry name" value="ATG2_CAD"/>
    <property type="match status" value="1"/>
</dbReference>
<evidence type="ECO:0000256" key="5">
    <source>
        <dbReference type="ARBA" id="ARBA00022448"/>
    </source>
</evidence>
<dbReference type="Proteomes" id="UP000284706">
    <property type="component" value="Unassembled WGS sequence"/>
</dbReference>
<comment type="caution">
    <text evidence="14">The sequence shown here is derived from an EMBL/GenBank/DDBJ whole genome shotgun (WGS) entry which is preliminary data.</text>
</comment>
<comment type="catalytic activity">
    <reaction evidence="12">
        <text>a 1,2-diacyl-sn-glycero-3-phosphocholine(in) = a 1,2-diacyl-sn-glycero-3-phosphocholine(out)</text>
        <dbReference type="Rhea" id="RHEA:38571"/>
        <dbReference type="ChEBI" id="CHEBI:57643"/>
    </reaction>
</comment>
<accession>A0A409W3H0</accession>
<dbReference type="PANTHER" id="PTHR13190:SF1">
    <property type="entry name" value="AUTOPHAGY-RELATED 2, ISOFORM A"/>
    <property type="match status" value="1"/>
</dbReference>
<dbReference type="GO" id="GO:0032266">
    <property type="term" value="F:phosphatidylinositol-3-phosphate binding"/>
    <property type="evidence" value="ECO:0007669"/>
    <property type="project" value="TreeGrafter"/>
</dbReference>
<keyword evidence="7" id="KW-0072">Autophagy</keyword>
<sequence length="1979" mass="217343">MPWYSSWLPDLPNFNFAIPTSIQGRFLSFILKKSLGHFLKPGQLDHNQIDSQLGSGYVQVSDLELDCETFNTYLEGLPVALASGTISTIKARIPWPNPLASTLGFSLKSLQLVFHVVPYAQRADVPDIDLSESVASVAETFIHQELSPREEAALWKSLHSDVPQPDIEQDQSLPGGLGDPTVMSETARLFDQDPAGVSVFAGLIERLLARFEFDAEDVKITLIHPDNVSVTLSVGELRYHTDGNNDSSPGRRRGEMRSLSVGGVAISLRDLVNQKSFLHTETSSPGSESLSVATSRPPSRASSTSSMDEAAQFMMSQSLATLPPNPHSLSNSVASSLYESAISTVGEPPGPDNNIESIRPLTPAEESRDSGPDLDVFEKVFSIETQPILVHLTTPSPPARTAEDDDPFLPSAESEGPVEDELRIEISIGVVALSIQAWQVRGLLRLMKALLPTEHASQDTFRSKGDPPAKLPSIRLDMQIRGIVALFLTLAREGDTSTSVSALLEYFKKPLIPPVLQNGYSRLHLEALSSSLHILRGAELERDNESASPLSQSLDISLADISLFFFGNAAQPDATRASTTFPLLHTDLHLVSQYPPDIPRGQGEDLDDILPSFEIIDWSDEKCKNFGAKLSQWRCRPAEASHTKTPSRSPGLRSKINASSTAAPGFRISHRRHLTANKIRRPSNETSETLDIWVAPLNVRFDCQLLVQDDGPLAFLEELLPFDIEGSDQRSQSCQDTGDALFSTAWAVSDGGAHLQTESEHFNKPGYSSEQLLIPDQKDSSLRMTVHLSFVRLSLKCPSPPIVVKDRSGILVVDIRDIVLSTGHQRARTTRFADDIGSQMPNLDLSEESILLRAEFGRAVISCSMVGTTTARAFCSIGPLQAEEVTEMDPLNESFNSSSAHFTPLRPRFHVLQPKVKNLKAPLYALSIDIPAIHGQISKAEFDALQYLADDVSQLFERLSSQQNEEIRRQTVDSRDTSIIGSRFFAKSRSGSGSALSSSPAELAESVVKITVTSALFKIMVPRTDTDELESRPLELKASDMDVLVEFNPDGKQQMVLTLAVMDLAIINTDKQRRPQSFLNITSPRGLTSIPKPVAKLRFSTLTIAGLNTKETRIRLTLSGVTYTLYGDLHWIDDLLTFIKNPPGTFESVIPSDRTRVSVKLLDVSVRLFGPNDPGSLVSYAEELDFSTDVEGKSEDSSFHIMAVALALLAIDDSQSQEAFSDAPKSASGLSIWTTAGYALIAEASDLDVNITKQLSDSPSLKVLISSIILRLHLCADTMTAVTRFFGDFSTVFQDAHEAPKEITRGPAVVSQRPSTEGSSLISSVEDLAFKRVPEIGPAPDMIFDDLPSNPDYLDESFGAAAGLRELLDEDLDEFDAHEIDPTSVDDPNIVSKIGGETVKIFDASGLEVVEGYFLSIPPDTSRGTSHLGKPDLSVQILDGNLGLLLYDGYDWARTRKTIENEVKEMRKRLAKIRQLVATGQMQDSTIEDTSALLFNSVHIGLDQDDDMLGEPAALIAAIDEELKDDLETGSQSSWQSLRPSSSNKPRGASLRVHGKRLTRPKGPSMEFSFQGLQLDYDKYQEDDPLVSRTLVTVRDVEILDHIKTSTWKKFLTELKSDSKGNVRETDSHMVRIELSGVRPVPGHSSVEARLRAKILPLRLYVDQDAVDFLKKFFSFKDPNAPPSTSSNEDEAYIQMAEIFPVDLKLDYKPRRVDYRALKEGRTIELMNFFHFDGAEMTLRHITLAGVTGWGRFFEMLNDLWTPDVKATQLVEVISGVAPIRSMVNVGSGVADLILLPINQYKKDGRIVRGMQKGATAFIKSTAIEAIKMGAKLATGTQVILEQAEGVLGGRFEAPITAEPVQVPFGGESMSDEEREEDIDLVSKYARQPANLREGVQSAYKSLQKNFSSAAQTILAVPMEVYERSGNEGPVRSVIRAVPIAVLKPMIGTTEAVSKTLLGLHNTLDPNARQENEAKYKHR</sequence>
<dbReference type="EMBL" id="NHYE01005427">
    <property type="protein sequence ID" value="PPQ73025.1"/>
    <property type="molecule type" value="Genomic_DNA"/>
</dbReference>
<protein>
    <recommendedName>
        <fullName evidence="4">Autophagy-related protein 2</fullName>
    </recommendedName>
</protein>
<reference evidence="14 15" key="1">
    <citation type="journal article" date="2018" name="Evol. Lett.">
        <title>Horizontal gene cluster transfer increased hallucinogenic mushroom diversity.</title>
        <authorList>
            <person name="Reynolds H.T."/>
            <person name="Vijayakumar V."/>
            <person name="Gluck-Thaler E."/>
            <person name="Korotkin H.B."/>
            <person name="Matheny P.B."/>
            <person name="Slot J.C."/>
        </authorList>
    </citation>
    <scope>NUCLEOTIDE SEQUENCE [LARGE SCALE GENOMIC DNA]</scope>
    <source>
        <strain evidence="14 15">SRW20</strain>
    </source>
</reference>
<dbReference type="GO" id="GO:0000045">
    <property type="term" value="P:autophagosome assembly"/>
    <property type="evidence" value="ECO:0007669"/>
    <property type="project" value="TreeGrafter"/>
</dbReference>
<dbReference type="InParanoid" id="A0A409W3H0"/>
<organism evidence="14 15">
    <name type="scientific">Gymnopilus dilepis</name>
    <dbReference type="NCBI Taxonomy" id="231916"/>
    <lineage>
        <taxon>Eukaryota</taxon>
        <taxon>Fungi</taxon>
        <taxon>Dikarya</taxon>
        <taxon>Basidiomycota</taxon>
        <taxon>Agaricomycotina</taxon>
        <taxon>Agaricomycetes</taxon>
        <taxon>Agaricomycetidae</taxon>
        <taxon>Agaricales</taxon>
        <taxon>Agaricineae</taxon>
        <taxon>Hymenogastraceae</taxon>
        <taxon>Gymnopilus</taxon>
    </lineage>
</organism>
<keyword evidence="15" id="KW-1185">Reference proteome</keyword>
<feature type="region of interest" description="Disordered" evidence="13">
    <location>
        <begin position="279"/>
        <end position="309"/>
    </location>
</feature>
<evidence type="ECO:0000256" key="7">
    <source>
        <dbReference type="ARBA" id="ARBA00023006"/>
    </source>
</evidence>
<dbReference type="GO" id="GO:0061908">
    <property type="term" value="C:phagophore"/>
    <property type="evidence" value="ECO:0007669"/>
    <property type="project" value="TreeGrafter"/>
</dbReference>